<evidence type="ECO:0008006" key="4">
    <source>
        <dbReference type="Google" id="ProtNLM"/>
    </source>
</evidence>
<proteinExistence type="predicted"/>
<evidence type="ECO:0000313" key="2">
    <source>
        <dbReference type="EMBL" id="PYF74368.1"/>
    </source>
</evidence>
<dbReference type="Proteomes" id="UP000248198">
    <property type="component" value="Unassembled WGS sequence"/>
</dbReference>
<reference evidence="2 3" key="1">
    <citation type="submission" date="2018-06" db="EMBL/GenBank/DDBJ databases">
        <title>Genomic Encyclopedia of Archaeal and Bacterial Type Strains, Phase II (KMG-II): from individual species to whole genera.</title>
        <authorList>
            <person name="Goeker M."/>
        </authorList>
    </citation>
    <scope>NUCLEOTIDE SEQUENCE [LARGE SCALE GENOMIC DNA]</scope>
    <source>
        <strain evidence="2 3">DSM 27372</strain>
    </source>
</reference>
<sequence length="530" mass="56521">MIMKAIKYYLAATLLLASAISCKKEYNDTSFVDQAAAPGKLGVLFNITQDNTGLVTIIPSGEGVTSYDVYFGDGGGTFVKVGAGKTVDHKYAEGKYTVKLVGHSIGGKTVEFKQELTVSFRAPENLKPVIAIKGLNVTVDATADFETMYHVYYGDESTTNPEPFDTFIQGQPASHTYKAAGTYTIRIVALSGGAASTQVTQTVKVGKQIDLPLGFDDPNFDYTTSDFGGNNSSVSADPVNAANKVLKVVKSGGAEVWAGTTLGTAAGFATKIPVSASNSKMTMRVYSPAAGLTIKLKLENHSDGTKSVETDVLTTKANQWETLSFDFTRNSAGTPALDPAVVYDKASAFFDFGVNGSGKVFYMDDLQIPTPASMVLGLPLNFESADLNYAFVSFDGGDLSVIANPNSGGINTSAKVGKMIKKDGQPWGGGFLALDNPIDFSTKKTFKMKVWSPRAGAKILLKVENLTDGSISYEKEVATTQANAWEELTFDYSGINTAKSYQKIVLILDNGTKGDGSANYTIYFDDITLN</sequence>
<gene>
    <name evidence="2" type="ORF">B0O44_104539</name>
</gene>
<dbReference type="Gene3D" id="2.60.40.10">
    <property type="entry name" value="Immunoglobulins"/>
    <property type="match status" value="1"/>
</dbReference>
<dbReference type="InterPro" id="IPR013783">
    <property type="entry name" value="Ig-like_fold"/>
</dbReference>
<feature type="signal peptide" evidence="1">
    <location>
        <begin position="1"/>
        <end position="23"/>
    </location>
</feature>
<dbReference type="AlphaFoldDB" id="A0A318UH65"/>
<accession>A0A318UH65</accession>
<dbReference type="InterPro" id="IPR035986">
    <property type="entry name" value="PKD_dom_sf"/>
</dbReference>
<dbReference type="PROSITE" id="PS51257">
    <property type="entry name" value="PROKAR_LIPOPROTEIN"/>
    <property type="match status" value="1"/>
</dbReference>
<keyword evidence="3" id="KW-1185">Reference proteome</keyword>
<evidence type="ECO:0000313" key="3">
    <source>
        <dbReference type="Proteomes" id="UP000248198"/>
    </source>
</evidence>
<dbReference type="CDD" id="cd00146">
    <property type="entry name" value="PKD"/>
    <property type="match status" value="1"/>
</dbReference>
<keyword evidence="1" id="KW-0732">Signal</keyword>
<feature type="chain" id="PRO_5016275996" description="PKD domain-containing protein" evidence="1">
    <location>
        <begin position="24"/>
        <end position="530"/>
    </location>
</feature>
<comment type="caution">
    <text evidence="2">The sequence shown here is derived from an EMBL/GenBank/DDBJ whole genome shotgun (WGS) entry which is preliminary data.</text>
</comment>
<dbReference type="EMBL" id="QKLU01000004">
    <property type="protein sequence ID" value="PYF74368.1"/>
    <property type="molecule type" value="Genomic_DNA"/>
</dbReference>
<protein>
    <recommendedName>
        <fullName evidence="4">PKD domain-containing protein</fullName>
    </recommendedName>
</protein>
<dbReference type="Gene3D" id="2.60.120.260">
    <property type="entry name" value="Galactose-binding domain-like"/>
    <property type="match status" value="2"/>
</dbReference>
<organism evidence="2 3">
    <name type="scientific">Pedobacter nutrimenti</name>
    <dbReference type="NCBI Taxonomy" id="1241337"/>
    <lineage>
        <taxon>Bacteria</taxon>
        <taxon>Pseudomonadati</taxon>
        <taxon>Bacteroidota</taxon>
        <taxon>Sphingobacteriia</taxon>
        <taxon>Sphingobacteriales</taxon>
        <taxon>Sphingobacteriaceae</taxon>
        <taxon>Pedobacter</taxon>
    </lineage>
</organism>
<name>A0A318UH65_9SPHI</name>
<evidence type="ECO:0000256" key="1">
    <source>
        <dbReference type="SAM" id="SignalP"/>
    </source>
</evidence>
<dbReference type="SUPFAM" id="SSF49299">
    <property type="entry name" value="PKD domain"/>
    <property type="match status" value="1"/>
</dbReference>